<gene>
    <name evidence="3" type="primary">Sectm1</name>
</gene>
<dbReference type="AlphaFoldDB" id="A0A8C8W3A0"/>
<evidence type="ECO:0000256" key="1">
    <source>
        <dbReference type="SAM" id="MobiDB-lite"/>
    </source>
</evidence>
<accession>A0A8C8W3A0</accession>
<organism evidence="3 4">
    <name type="scientific">Peromyscus maniculatus bairdii</name>
    <name type="common">Prairie deer mouse</name>
    <dbReference type="NCBI Taxonomy" id="230844"/>
    <lineage>
        <taxon>Eukaryota</taxon>
        <taxon>Metazoa</taxon>
        <taxon>Chordata</taxon>
        <taxon>Craniata</taxon>
        <taxon>Vertebrata</taxon>
        <taxon>Euteleostomi</taxon>
        <taxon>Mammalia</taxon>
        <taxon>Eutheria</taxon>
        <taxon>Euarchontoglires</taxon>
        <taxon>Glires</taxon>
        <taxon>Rodentia</taxon>
        <taxon>Myomorpha</taxon>
        <taxon>Muroidea</taxon>
        <taxon>Cricetidae</taxon>
        <taxon>Neotominae</taxon>
        <taxon>Peromyscus</taxon>
    </lineage>
</organism>
<evidence type="ECO:0000256" key="2">
    <source>
        <dbReference type="SAM" id="SignalP"/>
    </source>
</evidence>
<protein>
    <submittedName>
        <fullName evidence="3">Secreted and transmembrane 1A</fullName>
    </submittedName>
</protein>
<keyword evidence="4" id="KW-1185">Reference proteome</keyword>
<feature type="compositionally biased region" description="Polar residues" evidence="1">
    <location>
        <begin position="41"/>
        <end position="54"/>
    </location>
</feature>
<name>A0A8C8W3A0_PERMB</name>
<sequence>MKTRPSVSIVHTPRMFSILLLAVSLNAQNEKPSNKNEATDTRLSTSPTGTTDPRSPSGYVRQCLT</sequence>
<reference evidence="3" key="2">
    <citation type="submission" date="2025-08" db="UniProtKB">
        <authorList>
            <consortium name="Ensembl"/>
        </authorList>
    </citation>
    <scope>IDENTIFICATION</scope>
</reference>
<keyword evidence="2" id="KW-0732">Signal</keyword>
<proteinExistence type="predicted"/>
<feature type="region of interest" description="Disordered" evidence="1">
    <location>
        <begin position="29"/>
        <end position="65"/>
    </location>
</feature>
<reference evidence="3" key="3">
    <citation type="submission" date="2025-09" db="UniProtKB">
        <authorList>
            <consortium name="Ensembl"/>
        </authorList>
    </citation>
    <scope>IDENTIFICATION</scope>
</reference>
<dbReference type="GeneTree" id="ENSGT00530000064499"/>
<feature type="chain" id="PRO_5034414261" evidence="2">
    <location>
        <begin position="28"/>
        <end position="65"/>
    </location>
</feature>
<evidence type="ECO:0000313" key="4">
    <source>
        <dbReference type="Proteomes" id="UP000694547"/>
    </source>
</evidence>
<evidence type="ECO:0000313" key="3">
    <source>
        <dbReference type="Ensembl" id="ENSPEMP00000034342.1"/>
    </source>
</evidence>
<dbReference type="Proteomes" id="UP000694547">
    <property type="component" value="Chromosome 8"/>
</dbReference>
<dbReference type="Ensembl" id="ENSPEMT00000041268.1">
    <property type="protein sequence ID" value="ENSPEMP00000034342.1"/>
    <property type="gene ID" value="ENSPEMG00000010224.2"/>
</dbReference>
<reference evidence="3 4" key="1">
    <citation type="submission" date="2018-10" db="EMBL/GenBank/DDBJ databases">
        <title>Improved assembly of the deer mouse Peromyscus maniculatus genome.</title>
        <authorList>
            <person name="Lassance J.-M."/>
            <person name="Hoekstra H.E."/>
        </authorList>
    </citation>
    <scope>NUCLEOTIDE SEQUENCE [LARGE SCALE GENOMIC DNA]</scope>
</reference>
<feature type="signal peptide" evidence="2">
    <location>
        <begin position="1"/>
        <end position="27"/>
    </location>
</feature>